<feature type="region of interest" description="Disordered" evidence="1">
    <location>
        <begin position="1"/>
        <end position="28"/>
    </location>
</feature>
<dbReference type="PATRIC" id="fig|1280953.3.peg.141"/>
<name>A0A059GC24_9PROT</name>
<keyword evidence="2" id="KW-0472">Membrane</keyword>
<feature type="transmembrane region" description="Helical" evidence="2">
    <location>
        <begin position="36"/>
        <end position="60"/>
    </location>
</feature>
<proteinExistence type="predicted"/>
<dbReference type="STRING" id="1280953.HOC_00710"/>
<organism evidence="3 4">
    <name type="scientific">Hyphomonas oceanitis SCH89</name>
    <dbReference type="NCBI Taxonomy" id="1280953"/>
    <lineage>
        <taxon>Bacteria</taxon>
        <taxon>Pseudomonadati</taxon>
        <taxon>Pseudomonadota</taxon>
        <taxon>Alphaproteobacteria</taxon>
        <taxon>Hyphomonadales</taxon>
        <taxon>Hyphomonadaceae</taxon>
        <taxon>Hyphomonas</taxon>
    </lineage>
</organism>
<evidence type="ECO:0000313" key="3">
    <source>
        <dbReference type="EMBL" id="KDA04361.1"/>
    </source>
</evidence>
<protein>
    <submittedName>
        <fullName evidence="3">Uncharacterized protein</fullName>
    </submittedName>
</protein>
<reference evidence="3 4" key="1">
    <citation type="journal article" date="2014" name="Antonie Van Leeuwenhoek">
        <title>Hyphomonas beringensis sp. nov. and Hyphomonas chukchiensis sp. nov., isolated from surface seawater of the Bering Sea and Chukchi Sea.</title>
        <authorList>
            <person name="Li C."/>
            <person name="Lai Q."/>
            <person name="Li G."/>
            <person name="Dong C."/>
            <person name="Wang J."/>
            <person name="Liao Y."/>
            <person name="Shao Z."/>
        </authorList>
    </citation>
    <scope>NUCLEOTIDE SEQUENCE [LARGE SCALE GENOMIC DNA]</scope>
    <source>
        <strain evidence="3 4">SCH89</strain>
    </source>
</reference>
<keyword evidence="4" id="KW-1185">Reference proteome</keyword>
<gene>
    <name evidence="3" type="ORF">HOC_00710</name>
</gene>
<keyword evidence="2" id="KW-1133">Transmembrane helix</keyword>
<keyword evidence="2" id="KW-0812">Transmembrane</keyword>
<evidence type="ECO:0000256" key="1">
    <source>
        <dbReference type="SAM" id="MobiDB-lite"/>
    </source>
</evidence>
<comment type="caution">
    <text evidence="3">The sequence shown here is derived from an EMBL/GenBank/DDBJ whole genome shotgun (WGS) entry which is preliminary data.</text>
</comment>
<dbReference type="Proteomes" id="UP000024942">
    <property type="component" value="Unassembled WGS sequence"/>
</dbReference>
<dbReference type="EMBL" id="ARYL01000001">
    <property type="protein sequence ID" value="KDA04361.1"/>
    <property type="molecule type" value="Genomic_DNA"/>
</dbReference>
<evidence type="ECO:0000313" key="4">
    <source>
        <dbReference type="Proteomes" id="UP000024942"/>
    </source>
</evidence>
<dbReference type="AlphaFoldDB" id="A0A059GC24"/>
<accession>A0A059GC24</accession>
<sequence>MNESEPPVVEPLPPPAEPAPPPKPVKEPPRPILKRLFGIGVWGWIKLVALCILVGFVVLASNFDPSSPDVDIPAAIGAIVRQTLAAAGWALQNFWKPALAGAGIMLPVWILWRLVSLPFRK</sequence>
<evidence type="ECO:0000256" key="2">
    <source>
        <dbReference type="SAM" id="Phobius"/>
    </source>
</evidence>
<feature type="transmembrane region" description="Helical" evidence="2">
    <location>
        <begin position="98"/>
        <end position="115"/>
    </location>
</feature>
<feature type="compositionally biased region" description="Pro residues" evidence="1">
    <location>
        <begin position="8"/>
        <end position="23"/>
    </location>
</feature>
<dbReference type="eggNOG" id="ENOG50302S6">
    <property type="taxonomic scope" value="Bacteria"/>
</dbReference>